<protein>
    <submittedName>
        <fullName evidence="1">Uncharacterized protein</fullName>
    </submittedName>
</protein>
<accession>A0A8E2DRZ3</accession>
<dbReference type="Proteomes" id="UP000250043">
    <property type="component" value="Unassembled WGS sequence"/>
</dbReference>
<reference evidence="1 2" key="1">
    <citation type="submission" date="2016-07" db="EMBL/GenBank/DDBJ databases">
        <title>Draft genome of the white-rot fungus Obba rivulosa 3A-2.</title>
        <authorList>
            <consortium name="DOE Joint Genome Institute"/>
            <person name="Miettinen O."/>
            <person name="Riley R."/>
            <person name="Acob R."/>
            <person name="Barry K."/>
            <person name="Cullen D."/>
            <person name="De Vries R."/>
            <person name="Hainaut M."/>
            <person name="Hatakka A."/>
            <person name="Henrissat B."/>
            <person name="Hilden K."/>
            <person name="Kuo R."/>
            <person name="Labutti K."/>
            <person name="Lipzen A."/>
            <person name="Makela M.R."/>
            <person name="Sandor L."/>
            <person name="Spatafora J.W."/>
            <person name="Grigoriev I.V."/>
            <person name="Hibbett D.S."/>
        </authorList>
    </citation>
    <scope>NUCLEOTIDE SEQUENCE [LARGE SCALE GENOMIC DNA]</scope>
    <source>
        <strain evidence="1 2">3A-2</strain>
    </source>
</reference>
<sequence length="113" mass="12683">MVFITLDTCRQQTGTSLETHPLGYELRNCNSAEDAIAIFSYQARAVDEFRPKRFASTKRLTPVVNIVLILNDTLSHGINLKSPPENIILSGINVPLAVRPFLKVRPPVIRRRA</sequence>
<organism evidence="1 2">
    <name type="scientific">Obba rivulosa</name>
    <dbReference type="NCBI Taxonomy" id="1052685"/>
    <lineage>
        <taxon>Eukaryota</taxon>
        <taxon>Fungi</taxon>
        <taxon>Dikarya</taxon>
        <taxon>Basidiomycota</taxon>
        <taxon>Agaricomycotina</taxon>
        <taxon>Agaricomycetes</taxon>
        <taxon>Polyporales</taxon>
        <taxon>Gelatoporiaceae</taxon>
        <taxon>Obba</taxon>
    </lineage>
</organism>
<keyword evidence="2" id="KW-1185">Reference proteome</keyword>
<evidence type="ECO:0000313" key="1">
    <source>
        <dbReference type="EMBL" id="OCH94621.1"/>
    </source>
</evidence>
<gene>
    <name evidence="1" type="ORF">OBBRIDRAFT_789098</name>
</gene>
<evidence type="ECO:0000313" key="2">
    <source>
        <dbReference type="Proteomes" id="UP000250043"/>
    </source>
</evidence>
<name>A0A8E2DRZ3_9APHY</name>
<dbReference type="EMBL" id="KV722342">
    <property type="protein sequence ID" value="OCH94621.1"/>
    <property type="molecule type" value="Genomic_DNA"/>
</dbReference>
<dbReference type="AlphaFoldDB" id="A0A8E2DRZ3"/>
<proteinExistence type="predicted"/>